<reference evidence="2" key="1">
    <citation type="submission" date="2023-10" db="EMBL/GenBank/DDBJ databases">
        <title>Genome assembly of Pristionchus species.</title>
        <authorList>
            <person name="Yoshida K."/>
            <person name="Sommer R.J."/>
        </authorList>
    </citation>
    <scope>NUCLEOTIDE SEQUENCE</scope>
    <source>
        <strain evidence="2">RS0144</strain>
    </source>
</reference>
<name>A0AAV5TTQ0_9BILA</name>
<feature type="non-terminal residue" evidence="2">
    <location>
        <position position="1"/>
    </location>
</feature>
<dbReference type="Proteomes" id="UP001432027">
    <property type="component" value="Unassembled WGS sequence"/>
</dbReference>
<dbReference type="Gene3D" id="2.30.30.140">
    <property type="match status" value="2"/>
</dbReference>
<proteinExistence type="predicted"/>
<dbReference type="EMBL" id="BTSX01000004">
    <property type="protein sequence ID" value="GMS97656.1"/>
    <property type="molecule type" value="Genomic_DNA"/>
</dbReference>
<dbReference type="PROSITE" id="PS51079">
    <property type="entry name" value="MBT"/>
    <property type="match status" value="1"/>
</dbReference>
<dbReference type="GO" id="GO:0006355">
    <property type="term" value="P:regulation of DNA-templated transcription"/>
    <property type="evidence" value="ECO:0007669"/>
    <property type="project" value="InterPro"/>
</dbReference>
<feature type="non-terminal residue" evidence="2">
    <location>
        <position position="119"/>
    </location>
</feature>
<dbReference type="GO" id="GO:0005634">
    <property type="term" value="C:nucleus"/>
    <property type="evidence" value="ECO:0007669"/>
    <property type="project" value="InterPro"/>
</dbReference>
<evidence type="ECO:0000313" key="2">
    <source>
        <dbReference type="EMBL" id="GMS97656.1"/>
    </source>
</evidence>
<evidence type="ECO:0000256" key="1">
    <source>
        <dbReference type="PROSITE-ProRule" id="PRU00459"/>
    </source>
</evidence>
<dbReference type="SUPFAM" id="SSF63748">
    <property type="entry name" value="Tudor/PWWP/MBT"/>
    <property type="match status" value="1"/>
</dbReference>
<comment type="caution">
    <text evidence="2">The sequence shown here is derived from an EMBL/GenBank/DDBJ whole genome shotgun (WGS) entry which is preliminary data.</text>
</comment>
<gene>
    <name evidence="2" type="ORF">PENTCL1PPCAC_19831</name>
</gene>
<dbReference type="Pfam" id="PF02820">
    <property type="entry name" value="MBT"/>
    <property type="match status" value="1"/>
</dbReference>
<dbReference type="AlphaFoldDB" id="A0AAV5TTQ0"/>
<keyword evidence="3" id="KW-1185">Reference proteome</keyword>
<accession>A0AAV5TTQ0</accession>
<dbReference type="InterPro" id="IPR004092">
    <property type="entry name" value="Mbt"/>
</dbReference>
<sequence>VDMVCEMMDRLDECQNVFKAARCIQVLPDGYLQIGPEGSDIVNDSIYVHQTTTNLFPVGYAESHKIVLQGPKGDEEETFHWDSFLQRTNYNPAPPHFFDKATSSDVTFKVGTRLEAIDQ</sequence>
<protein>
    <submittedName>
        <fullName evidence="2">Uncharacterized protein</fullName>
    </submittedName>
</protein>
<evidence type="ECO:0000313" key="3">
    <source>
        <dbReference type="Proteomes" id="UP001432027"/>
    </source>
</evidence>
<feature type="repeat" description="MBT" evidence="1">
    <location>
        <begin position="79"/>
        <end position="119"/>
    </location>
</feature>
<organism evidence="2 3">
    <name type="scientific">Pristionchus entomophagus</name>
    <dbReference type="NCBI Taxonomy" id="358040"/>
    <lineage>
        <taxon>Eukaryota</taxon>
        <taxon>Metazoa</taxon>
        <taxon>Ecdysozoa</taxon>
        <taxon>Nematoda</taxon>
        <taxon>Chromadorea</taxon>
        <taxon>Rhabditida</taxon>
        <taxon>Rhabditina</taxon>
        <taxon>Diplogasteromorpha</taxon>
        <taxon>Diplogasteroidea</taxon>
        <taxon>Neodiplogasteridae</taxon>
        <taxon>Pristionchus</taxon>
    </lineage>
</organism>